<keyword evidence="8" id="KW-1185">Reference proteome</keyword>
<evidence type="ECO:0000313" key="7">
    <source>
        <dbReference type="EMBL" id="MFC5834502.1"/>
    </source>
</evidence>
<dbReference type="Gene3D" id="3.40.50.200">
    <property type="entry name" value="Peptidase S8/S53 domain"/>
    <property type="match status" value="1"/>
</dbReference>
<dbReference type="InterPro" id="IPR023828">
    <property type="entry name" value="Peptidase_S8_Ser-AS"/>
</dbReference>
<dbReference type="Pfam" id="PF00082">
    <property type="entry name" value="Peptidase_S8"/>
    <property type="match status" value="1"/>
</dbReference>
<dbReference type="CDD" id="cd00306">
    <property type="entry name" value="Peptidases_S8_S53"/>
    <property type="match status" value="1"/>
</dbReference>
<dbReference type="Proteomes" id="UP001596058">
    <property type="component" value="Unassembled WGS sequence"/>
</dbReference>
<feature type="active site" description="Charge relay system" evidence="5">
    <location>
        <position position="198"/>
    </location>
</feature>
<evidence type="ECO:0000256" key="4">
    <source>
        <dbReference type="ARBA" id="ARBA00022825"/>
    </source>
</evidence>
<keyword evidence="3 5" id="KW-0378">Hydrolase</keyword>
<evidence type="ECO:0000313" key="8">
    <source>
        <dbReference type="Proteomes" id="UP001596058"/>
    </source>
</evidence>
<dbReference type="PROSITE" id="PS51892">
    <property type="entry name" value="SUBTILASE"/>
    <property type="match status" value="1"/>
</dbReference>
<reference evidence="8" key="1">
    <citation type="journal article" date="2019" name="Int. J. Syst. Evol. Microbiol.">
        <title>The Global Catalogue of Microorganisms (GCM) 10K type strain sequencing project: providing services to taxonomists for standard genome sequencing and annotation.</title>
        <authorList>
            <consortium name="The Broad Institute Genomics Platform"/>
            <consortium name="The Broad Institute Genome Sequencing Center for Infectious Disease"/>
            <person name="Wu L."/>
            <person name="Ma J."/>
        </authorList>
    </citation>
    <scope>NUCLEOTIDE SEQUENCE [LARGE SCALE GENOMIC DNA]</scope>
    <source>
        <strain evidence="8">CCUG 53903</strain>
    </source>
</reference>
<evidence type="ECO:0000259" key="6">
    <source>
        <dbReference type="Pfam" id="PF00082"/>
    </source>
</evidence>
<feature type="active site" description="Charge relay system" evidence="5">
    <location>
        <position position="158"/>
    </location>
</feature>
<dbReference type="InterPro" id="IPR050131">
    <property type="entry name" value="Peptidase_S8_subtilisin-like"/>
</dbReference>
<dbReference type="PANTHER" id="PTHR43806:SF11">
    <property type="entry name" value="CEREVISIN-RELATED"/>
    <property type="match status" value="1"/>
</dbReference>
<dbReference type="RefSeq" id="WP_379523914.1">
    <property type="nucleotide sequence ID" value="NZ_JBHSPA010000112.1"/>
</dbReference>
<evidence type="ECO:0000256" key="5">
    <source>
        <dbReference type="PROSITE-ProRule" id="PRU01240"/>
    </source>
</evidence>
<dbReference type="SUPFAM" id="SSF52743">
    <property type="entry name" value="Subtilisin-like"/>
    <property type="match status" value="1"/>
</dbReference>
<feature type="domain" description="Peptidase S8/S53" evidence="6">
    <location>
        <begin position="149"/>
        <end position="439"/>
    </location>
</feature>
<keyword evidence="2 5" id="KW-0645">Protease</keyword>
<dbReference type="EMBL" id="JBHSPA010000112">
    <property type="protein sequence ID" value="MFC5834502.1"/>
    <property type="molecule type" value="Genomic_DNA"/>
</dbReference>
<name>A0ABW1DAA1_9ACTN</name>
<dbReference type="InterPro" id="IPR015500">
    <property type="entry name" value="Peptidase_S8_subtilisin-rel"/>
</dbReference>
<feature type="active site" description="Charge relay system" evidence="5">
    <location>
        <position position="389"/>
    </location>
</feature>
<comment type="similarity">
    <text evidence="1 5">Belongs to the peptidase S8 family.</text>
</comment>
<evidence type="ECO:0000256" key="2">
    <source>
        <dbReference type="ARBA" id="ARBA00022670"/>
    </source>
</evidence>
<dbReference type="InterPro" id="IPR036852">
    <property type="entry name" value="Peptidase_S8/S53_dom_sf"/>
</dbReference>
<proteinExistence type="inferred from homology"/>
<sequence>MRVLIQLRLSPDIVNAVADPAVITTAADVAGRLAGPLPGVVIDESFAPLTLVLPQPASPRGDPLSLNQPLSFSTAPQDTHVLIRGEIDADDVTSHARLLRSTVREVTGVFADPSVEHHLTCAGSGAVGDWHDVRRLLHTSELWQAGCDGDGVMLAVADGGFNYEHIKAHLGAELKVDATRSWSPPGAPHTPGRYEVAHGTMCAFDALLAAPKATLLDIAVIQSRTPGGPGNTAGFLSDAVAAYAHLHLQLTTMPAESRKLVISNSWGVYNSDQDFPVGHPGNYSDNPSHPFNTMVASLENAGADIVFSAGNCGRQCAAPNCNLGERSIAGANGHPKVLTVGGVDTHDERVGYSSEGPGRLTDHKPDICAYTHFTGSQFDGPTVPDNGTSAACPVAAGVVAAIRARWSVLELPPGRLRSLLQATAQDRSTQGFDYDYGYGIINPLAVVAALDEQARRAA</sequence>
<keyword evidence="4 5" id="KW-0720">Serine protease</keyword>
<evidence type="ECO:0000256" key="1">
    <source>
        <dbReference type="ARBA" id="ARBA00011073"/>
    </source>
</evidence>
<organism evidence="7 8">
    <name type="scientific">Nonomuraea insulae</name>
    <dbReference type="NCBI Taxonomy" id="1616787"/>
    <lineage>
        <taxon>Bacteria</taxon>
        <taxon>Bacillati</taxon>
        <taxon>Actinomycetota</taxon>
        <taxon>Actinomycetes</taxon>
        <taxon>Streptosporangiales</taxon>
        <taxon>Streptosporangiaceae</taxon>
        <taxon>Nonomuraea</taxon>
    </lineage>
</organism>
<gene>
    <name evidence="7" type="ORF">ACFPZ3_62575</name>
</gene>
<protein>
    <submittedName>
        <fullName evidence="7">S8 family serine peptidase</fullName>
    </submittedName>
</protein>
<dbReference type="PROSITE" id="PS00138">
    <property type="entry name" value="SUBTILASE_SER"/>
    <property type="match status" value="1"/>
</dbReference>
<comment type="caution">
    <text evidence="7">The sequence shown here is derived from an EMBL/GenBank/DDBJ whole genome shotgun (WGS) entry which is preliminary data.</text>
</comment>
<dbReference type="PANTHER" id="PTHR43806">
    <property type="entry name" value="PEPTIDASE S8"/>
    <property type="match status" value="1"/>
</dbReference>
<accession>A0ABW1DAA1</accession>
<dbReference type="PRINTS" id="PR00723">
    <property type="entry name" value="SUBTILISIN"/>
</dbReference>
<evidence type="ECO:0000256" key="3">
    <source>
        <dbReference type="ARBA" id="ARBA00022801"/>
    </source>
</evidence>
<dbReference type="InterPro" id="IPR000209">
    <property type="entry name" value="Peptidase_S8/S53_dom"/>
</dbReference>